<evidence type="ECO:0000313" key="2">
    <source>
        <dbReference type="WBParaSite" id="HPLM_0001064801-mRNA-1"/>
    </source>
</evidence>
<feature type="region of interest" description="Disordered" evidence="1">
    <location>
        <begin position="1"/>
        <end position="69"/>
    </location>
</feature>
<reference evidence="2" key="1">
    <citation type="submission" date="2017-02" db="UniProtKB">
        <authorList>
            <consortium name="WormBaseParasite"/>
        </authorList>
    </citation>
    <scope>IDENTIFICATION</scope>
</reference>
<protein>
    <submittedName>
        <fullName evidence="2">Peptidase</fullName>
    </submittedName>
</protein>
<evidence type="ECO:0000256" key="1">
    <source>
        <dbReference type="SAM" id="MobiDB-lite"/>
    </source>
</evidence>
<feature type="compositionally biased region" description="Basic and acidic residues" evidence="1">
    <location>
        <begin position="23"/>
        <end position="36"/>
    </location>
</feature>
<name>A0A0N4WI81_HAEPC</name>
<sequence length="69" mass="7351">LIKSGLQTGRQAYPTLDDIVSDWSEKEESKDDKKGSSEAGKGSKGSAEDKPKVDSVVKAGEKKVKDGVQ</sequence>
<accession>A0A0N4WI81</accession>
<proteinExistence type="predicted"/>
<organism evidence="2">
    <name type="scientific">Haemonchus placei</name>
    <name type="common">Barber's pole worm</name>
    <dbReference type="NCBI Taxonomy" id="6290"/>
    <lineage>
        <taxon>Eukaryota</taxon>
        <taxon>Metazoa</taxon>
        <taxon>Ecdysozoa</taxon>
        <taxon>Nematoda</taxon>
        <taxon>Chromadorea</taxon>
        <taxon>Rhabditida</taxon>
        <taxon>Rhabditina</taxon>
        <taxon>Rhabditomorpha</taxon>
        <taxon>Strongyloidea</taxon>
        <taxon>Trichostrongylidae</taxon>
        <taxon>Haemonchus</taxon>
    </lineage>
</organism>
<feature type="compositionally biased region" description="Basic and acidic residues" evidence="1">
    <location>
        <begin position="46"/>
        <end position="69"/>
    </location>
</feature>
<feature type="compositionally biased region" description="Polar residues" evidence="1">
    <location>
        <begin position="1"/>
        <end position="10"/>
    </location>
</feature>
<dbReference type="AlphaFoldDB" id="A0A0N4WI81"/>
<dbReference type="WBParaSite" id="HPLM_0001064801-mRNA-1">
    <property type="protein sequence ID" value="HPLM_0001064801-mRNA-1"/>
    <property type="gene ID" value="HPLM_0001064801"/>
</dbReference>